<name>A0A936K5V5_9BACT</name>
<dbReference type="Gene3D" id="3.40.50.620">
    <property type="entry name" value="HUPs"/>
    <property type="match status" value="1"/>
</dbReference>
<protein>
    <recommendedName>
        <fullName evidence="6">tRNA(Ile)-lysidine synthase</fullName>
        <ecNumber evidence="6">6.3.4.19</ecNumber>
    </recommendedName>
    <alternativeName>
        <fullName evidence="6">tRNA(Ile)-2-lysyl-cytidine synthase</fullName>
    </alternativeName>
    <alternativeName>
        <fullName evidence="6">tRNA(Ile)-lysidine synthetase</fullName>
    </alternativeName>
</protein>
<dbReference type="PANTHER" id="PTHR43033:SF1">
    <property type="entry name" value="TRNA(ILE)-LYSIDINE SYNTHASE-RELATED"/>
    <property type="match status" value="1"/>
</dbReference>
<reference evidence="9 10" key="1">
    <citation type="submission" date="2020-10" db="EMBL/GenBank/DDBJ databases">
        <title>Connecting structure to function with the recovery of over 1000 high-quality activated sludge metagenome-assembled genomes encoding full-length rRNA genes using long-read sequencing.</title>
        <authorList>
            <person name="Singleton C.M."/>
            <person name="Petriglieri F."/>
            <person name="Kristensen J.M."/>
            <person name="Kirkegaard R.H."/>
            <person name="Michaelsen T.Y."/>
            <person name="Andersen M.H."/>
            <person name="Karst S.M."/>
            <person name="Dueholm M.S."/>
            <person name="Nielsen P.H."/>
            <person name="Albertsen M."/>
        </authorList>
    </citation>
    <scope>NUCLEOTIDE SEQUENCE [LARGE SCALE GENOMIC DNA]</scope>
    <source>
        <strain evidence="9">OdNE_18-Q3-R46-58_MAXAC.008</strain>
    </source>
</reference>
<evidence type="ECO:0000256" key="6">
    <source>
        <dbReference type="HAMAP-Rule" id="MF_01161"/>
    </source>
</evidence>
<comment type="caution">
    <text evidence="9">The sequence shown here is derived from an EMBL/GenBank/DDBJ whole genome shotgun (WGS) entry which is preliminary data.</text>
</comment>
<dbReference type="InterPro" id="IPR012795">
    <property type="entry name" value="tRNA_Ile_lys_synt_N"/>
</dbReference>
<organism evidence="9 10">
    <name type="scientific">Candidatus Geothrix odensensis</name>
    <dbReference type="NCBI Taxonomy" id="2954440"/>
    <lineage>
        <taxon>Bacteria</taxon>
        <taxon>Pseudomonadati</taxon>
        <taxon>Acidobacteriota</taxon>
        <taxon>Holophagae</taxon>
        <taxon>Holophagales</taxon>
        <taxon>Holophagaceae</taxon>
        <taxon>Geothrix</taxon>
    </lineage>
</organism>
<comment type="catalytic activity">
    <reaction evidence="5 6">
        <text>cytidine(34) in tRNA(Ile2) + L-lysine + ATP = lysidine(34) in tRNA(Ile2) + AMP + diphosphate + H(+)</text>
        <dbReference type="Rhea" id="RHEA:43744"/>
        <dbReference type="Rhea" id="RHEA-COMP:10625"/>
        <dbReference type="Rhea" id="RHEA-COMP:10670"/>
        <dbReference type="ChEBI" id="CHEBI:15378"/>
        <dbReference type="ChEBI" id="CHEBI:30616"/>
        <dbReference type="ChEBI" id="CHEBI:32551"/>
        <dbReference type="ChEBI" id="CHEBI:33019"/>
        <dbReference type="ChEBI" id="CHEBI:82748"/>
        <dbReference type="ChEBI" id="CHEBI:83665"/>
        <dbReference type="ChEBI" id="CHEBI:456215"/>
        <dbReference type="EC" id="6.3.4.19"/>
    </reaction>
</comment>
<dbReference type="Proteomes" id="UP000709959">
    <property type="component" value="Unassembled WGS sequence"/>
</dbReference>
<dbReference type="PANTHER" id="PTHR43033">
    <property type="entry name" value="TRNA(ILE)-LYSIDINE SYNTHASE-RELATED"/>
    <property type="match status" value="1"/>
</dbReference>
<dbReference type="SUPFAM" id="SSF52402">
    <property type="entry name" value="Adenine nucleotide alpha hydrolases-like"/>
    <property type="match status" value="1"/>
</dbReference>
<evidence type="ECO:0000256" key="2">
    <source>
        <dbReference type="ARBA" id="ARBA00022694"/>
    </source>
</evidence>
<evidence type="ECO:0000256" key="5">
    <source>
        <dbReference type="ARBA" id="ARBA00048539"/>
    </source>
</evidence>
<dbReference type="CDD" id="cd01992">
    <property type="entry name" value="TilS_N"/>
    <property type="match status" value="1"/>
</dbReference>
<feature type="binding site" evidence="6">
    <location>
        <begin position="28"/>
        <end position="33"/>
    </location>
    <ligand>
        <name>ATP</name>
        <dbReference type="ChEBI" id="CHEBI:30616"/>
    </ligand>
</feature>
<dbReference type="InterPro" id="IPR014729">
    <property type="entry name" value="Rossmann-like_a/b/a_fold"/>
</dbReference>
<evidence type="ECO:0000256" key="4">
    <source>
        <dbReference type="ARBA" id="ARBA00022840"/>
    </source>
</evidence>
<keyword evidence="1 6" id="KW-0436">Ligase</keyword>
<dbReference type="EMBL" id="JADKCH010000001">
    <property type="protein sequence ID" value="MBK8571520.1"/>
    <property type="molecule type" value="Genomic_DNA"/>
</dbReference>
<comment type="domain">
    <text evidence="6">The N-terminal region contains the highly conserved SGGXDS motif, predicted to be a P-loop motif involved in ATP binding.</text>
</comment>
<keyword evidence="6" id="KW-0963">Cytoplasm</keyword>
<dbReference type="NCBIfam" id="TIGR02432">
    <property type="entry name" value="lysidine_TilS_N"/>
    <property type="match status" value="1"/>
</dbReference>
<dbReference type="AlphaFoldDB" id="A0A936K5V5"/>
<dbReference type="GO" id="GO:0032267">
    <property type="term" value="F:tRNA(Ile)-lysidine synthase activity"/>
    <property type="evidence" value="ECO:0007669"/>
    <property type="project" value="UniProtKB-EC"/>
</dbReference>
<feature type="transmembrane region" description="Helical" evidence="7">
    <location>
        <begin position="21"/>
        <end position="43"/>
    </location>
</feature>
<feature type="domain" description="tRNA(Ile)-lysidine/2-thiocytidine synthase N-terminal" evidence="8">
    <location>
        <begin position="23"/>
        <end position="200"/>
    </location>
</feature>
<dbReference type="GO" id="GO:0005524">
    <property type="term" value="F:ATP binding"/>
    <property type="evidence" value="ECO:0007669"/>
    <property type="project" value="UniProtKB-UniRule"/>
</dbReference>
<keyword evidence="2 6" id="KW-0819">tRNA processing</keyword>
<evidence type="ECO:0000256" key="1">
    <source>
        <dbReference type="ARBA" id="ARBA00022598"/>
    </source>
</evidence>
<evidence type="ECO:0000313" key="9">
    <source>
        <dbReference type="EMBL" id="MBK8571520.1"/>
    </source>
</evidence>
<comment type="function">
    <text evidence="6">Ligates lysine onto the cytidine present at position 34 of the AUA codon-specific tRNA(Ile) that contains the anticodon CAU, in an ATP-dependent manner. Cytidine is converted to lysidine, thus changing the amino acid specificity of the tRNA from methionine to isoleucine.</text>
</comment>
<dbReference type="HAMAP" id="MF_01161">
    <property type="entry name" value="tRNA_Ile_lys_synt"/>
    <property type="match status" value="1"/>
</dbReference>
<dbReference type="GO" id="GO:0005737">
    <property type="term" value="C:cytoplasm"/>
    <property type="evidence" value="ECO:0007669"/>
    <property type="project" value="UniProtKB-SubCell"/>
</dbReference>
<evidence type="ECO:0000313" key="10">
    <source>
        <dbReference type="Proteomes" id="UP000709959"/>
    </source>
</evidence>
<dbReference type="GO" id="GO:0006400">
    <property type="term" value="P:tRNA modification"/>
    <property type="evidence" value="ECO:0007669"/>
    <property type="project" value="UniProtKB-UniRule"/>
</dbReference>
<keyword evidence="4 6" id="KW-0067">ATP-binding</keyword>
<evidence type="ECO:0000259" key="8">
    <source>
        <dbReference type="Pfam" id="PF01171"/>
    </source>
</evidence>
<gene>
    <name evidence="6 9" type="primary">tilS</name>
    <name evidence="9" type="ORF">IPN91_02540</name>
</gene>
<keyword evidence="7" id="KW-1133">Transmembrane helix</keyword>
<dbReference type="EC" id="6.3.4.19" evidence="6"/>
<keyword evidence="7" id="KW-0472">Membrane</keyword>
<keyword evidence="3 6" id="KW-0547">Nucleotide-binding</keyword>
<evidence type="ECO:0000256" key="3">
    <source>
        <dbReference type="ARBA" id="ARBA00022741"/>
    </source>
</evidence>
<dbReference type="InterPro" id="IPR012094">
    <property type="entry name" value="tRNA_Ile_lys_synt"/>
</dbReference>
<accession>A0A936K5V5</accession>
<proteinExistence type="inferred from homology"/>
<dbReference type="InterPro" id="IPR011063">
    <property type="entry name" value="TilS/TtcA_N"/>
</dbReference>
<sequence length="327" mass="36785">MNRFESDLLAQIQRRGDGVTGRVLVACSGGGDSVALLLLLWTLRKSLGLDLSVAHADHGLRPESAEDADFVRQLCRALDLDLAEASLGVRAHAQEQGIGLEMAARELRWDWLRQEAEQAGAAVVATGHTLDDHTETVFIRLARGGGLGCLHPLAPRQELRWSPLAEIRRAELRDYLASRKVPWREDASNGEPFTPRNRWRPLLVDLRQEAPGLDRHLFETHRQAAEAERLARSLVLSWEGSRWFIADEGIVFKKGGWDEVELRWTLESAFRRLGWAREADLLRGLAPWLVARLVQGRQPSSWGNFHLNPEPLAGYLHLRQGPLPSRT</sequence>
<comment type="subcellular location">
    <subcellularLocation>
        <location evidence="6">Cytoplasm</location>
    </subcellularLocation>
</comment>
<dbReference type="Pfam" id="PF01171">
    <property type="entry name" value="ATP_bind_3"/>
    <property type="match status" value="1"/>
</dbReference>
<evidence type="ECO:0000256" key="7">
    <source>
        <dbReference type="SAM" id="Phobius"/>
    </source>
</evidence>
<keyword evidence="7" id="KW-0812">Transmembrane</keyword>
<comment type="similarity">
    <text evidence="6">Belongs to the tRNA(Ile)-lysidine synthase family.</text>
</comment>